<accession>A0A078FRH6</accession>
<dbReference type="STRING" id="3708.A0A078FRH6"/>
<dbReference type="PANTHER" id="PTHR31426:SF2">
    <property type="entry name" value="OS01G0958400 PROTEIN"/>
    <property type="match status" value="1"/>
</dbReference>
<keyword evidence="4" id="KW-1185">Reference proteome</keyword>
<reference evidence="3 4" key="1">
    <citation type="journal article" date="2014" name="Science">
        <title>Plant genetics. Early allopolyploid evolution in the post-Neolithic Brassica napus oilseed genome.</title>
        <authorList>
            <person name="Chalhoub B."/>
            <person name="Denoeud F."/>
            <person name="Liu S."/>
            <person name="Parkin I.A."/>
            <person name="Tang H."/>
            <person name="Wang X."/>
            <person name="Chiquet J."/>
            <person name="Belcram H."/>
            <person name="Tong C."/>
            <person name="Samans B."/>
            <person name="Correa M."/>
            <person name="Da Silva C."/>
            <person name="Just J."/>
            <person name="Falentin C."/>
            <person name="Koh C.S."/>
            <person name="Le Clainche I."/>
            <person name="Bernard M."/>
            <person name="Bento P."/>
            <person name="Noel B."/>
            <person name="Labadie K."/>
            <person name="Alberti A."/>
            <person name="Charles M."/>
            <person name="Arnaud D."/>
            <person name="Guo H."/>
            <person name="Daviaud C."/>
            <person name="Alamery S."/>
            <person name="Jabbari K."/>
            <person name="Zhao M."/>
            <person name="Edger P.P."/>
            <person name="Chelaifa H."/>
            <person name="Tack D."/>
            <person name="Lassalle G."/>
            <person name="Mestiri I."/>
            <person name="Schnel N."/>
            <person name="Le Paslier M.C."/>
            <person name="Fan G."/>
            <person name="Renault V."/>
            <person name="Bayer P.E."/>
            <person name="Golicz A.A."/>
            <person name="Manoli S."/>
            <person name="Lee T.H."/>
            <person name="Thi V.H."/>
            <person name="Chalabi S."/>
            <person name="Hu Q."/>
            <person name="Fan C."/>
            <person name="Tollenaere R."/>
            <person name="Lu Y."/>
            <person name="Battail C."/>
            <person name="Shen J."/>
            <person name="Sidebottom C.H."/>
            <person name="Wang X."/>
            <person name="Canaguier A."/>
            <person name="Chauveau A."/>
            <person name="Berard A."/>
            <person name="Deniot G."/>
            <person name="Guan M."/>
            <person name="Liu Z."/>
            <person name="Sun F."/>
            <person name="Lim Y.P."/>
            <person name="Lyons E."/>
            <person name="Town C.D."/>
            <person name="Bancroft I."/>
            <person name="Wang X."/>
            <person name="Meng J."/>
            <person name="Ma J."/>
            <person name="Pires J.C."/>
            <person name="King G.J."/>
            <person name="Brunel D."/>
            <person name="Delourme R."/>
            <person name="Renard M."/>
            <person name="Aury J.M."/>
            <person name="Adams K.L."/>
            <person name="Batley J."/>
            <person name="Snowdon R.J."/>
            <person name="Tost J."/>
            <person name="Edwards D."/>
            <person name="Zhou Y."/>
            <person name="Hua W."/>
            <person name="Sharpe A.G."/>
            <person name="Paterson A.H."/>
            <person name="Guan C."/>
            <person name="Wincker P."/>
        </authorList>
    </citation>
    <scope>NUCLEOTIDE SEQUENCE [LARGE SCALE GENOMIC DNA]</scope>
    <source>
        <strain evidence="4">cv. Darmor-bzh</strain>
    </source>
</reference>
<dbReference type="InterPro" id="IPR040286">
    <property type="entry name" value="At3g25440-like"/>
</dbReference>
<gene>
    <name evidence="3" type="primary">BnaC04g15730D</name>
    <name evidence="2" type="ORF">DARMORV10_C04P22880.1</name>
    <name evidence="3" type="ORF">GSBRNA2T00089993001</name>
</gene>
<feature type="region of interest" description="Disordered" evidence="1">
    <location>
        <begin position="120"/>
        <end position="151"/>
    </location>
</feature>
<evidence type="ECO:0000313" key="4">
    <source>
        <dbReference type="Proteomes" id="UP000028999"/>
    </source>
</evidence>
<proteinExistence type="predicted"/>
<dbReference type="PaxDb" id="3708-A0A078FRH6"/>
<dbReference type="Proteomes" id="UP001295469">
    <property type="component" value="Chromosome C04"/>
</dbReference>
<reference evidence="2" key="3">
    <citation type="submission" date="2021-01" db="EMBL/GenBank/DDBJ databases">
        <authorList>
            <consortium name="Genoscope - CEA"/>
            <person name="William W."/>
        </authorList>
    </citation>
    <scope>NUCLEOTIDE SEQUENCE</scope>
</reference>
<feature type="compositionally biased region" description="Basic residues" evidence="1">
    <location>
        <begin position="139"/>
        <end position="150"/>
    </location>
</feature>
<reference evidence="3" key="2">
    <citation type="submission" date="2014-06" db="EMBL/GenBank/DDBJ databases">
        <authorList>
            <person name="Genoscope - CEA"/>
        </authorList>
    </citation>
    <scope>NUCLEOTIDE SEQUENCE</scope>
</reference>
<dbReference type="Proteomes" id="UP000028999">
    <property type="component" value="Unassembled WGS sequence"/>
</dbReference>
<feature type="compositionally biased region" description="Basic and acidic residues" evidence="1">
    <location>
        <begin position="123"/>
        <end position="138"/>
    </location>
</feature>
<dbReference type="OMA" id="IWISEPR"/>
<dbReference type="Gramene" id="CDY15751">
    <property type="protein sequence ID" value="CDY15751"/>
    <property type="gene ID" value="GSBRNA2T00089993001"/>
</dbReference>
<evidence type="ECO:0000313" key="3">
    <source>
        <dbReference type="EMBL" id="CDY15751.1"/>
    </source>
</evidence>
<evidence type="ECO:0000313" key="2">
    <source>
        <dbReference type="EMBL" id="CAF1831642.1"/>
    </source>
</evidence>
<name>A0A078FRH6_BRANA</name>
<sequence>MALHARGLGLGLGFALGSWVLSGFPASTRSLQRASSSLLRYSYPLLISSRSLPQSQELAYTTSTFLLPTISTVSRPICRRNFSHGTVNLVISEGEPKFKTRELDPPNKWKWLTKKRLKLKRKKEQEKRNSANRKDPRRLTIKGKKNKRKLANPEERIKNKLERAKIKEASLIEKLKRYEVAKAQGPEVRPHEITGEERFYLKKMGQKRLTSDGTSATVRRSDELAELSGGVPVNIVGDDTIIFYRGKGYVQPKAYEKSKYEQSLDSVRHLIAVAEKELELYYRHVALYDDLSNRNPLSILDYSSGSCGHHLNKLYMSCSDTESESEDEELCKLDNNGSSSSLKGRVV</sequence>
<dbReference type="EMBL" id="LK032057">
    <property type="protein sequence ID" value="CDY15751.1"/>
    <property type="molecule type" value="Genomic_DNA"/>
</dbReference>
<organism evidence="3 4">
    <name type="scientific">Brassica napus</name>
    <name type="common">Rape</name>
    <dbReference type="NCBI Taxonomy" id="3708"/>
    <lineage>
        <taxon>Eukaryota</taxon>
        <taxon>Viridiplantae</taxon>
        <taxon>Streptophyta</taxon>
        <taxon>Embryophyta</taxon>
        <taxon>Tracheophyta</taxon>
        <taxon>Spermatophyta</taxon>
        <taxon>Magnoliopsida</taxon>
        <taxon>eudicotyledons</taxon>
        <taxon>Gunneridae</taxon>
        <taxon>Pentapetalae</taxon>
        <taxon>rosids</taxon>
        <taxon>malvids</taxon>
        <taxon>Brassicales</taxon>
        <taxon>Brassicaceae</taxon>
        <taxon>Brassiceae</taxon>
        <taxon>Brassica</taxon>
    </lineage>
</organism>
<evidence type="ECO:0000256" key="1">
    <source>
        <dbReference type="SAM" id="MobiDB-lite"/>
    </source>
</evidence>
<dbReference type="EMBL" id="HG994368">
    <property type="protein sequence ID" value="CAF1831642.1"/>
    <property type="molecule type" value="Genomic_DNA"/>
</dbReference>
<dbReference type="AlphaFoldDB" id="A0A078FRH6"/>
<dbReference type="PANTHER" id="PTHR31426">
    <property type="entry name" value="GROUP II INTRON SPLICING FACTOR CRS1-LIKE"/>
    <property type="match status" value="1"/>
</dbReference>
<protein>
    <submittedName>
        <fullName evidence="2">(rape) hypothetical protein</fullName>
    </submittedName>
    <submittedName>
        <fullName evidence="3">BnaC04g15730D protein</fullName>
    </submittedName>
</protein>